<dbReference type="EMBL" id="VXRG01000131">
    <property type="protein sequence ID" value="MXY95003.1"/>
    <property type="molecule type" value="Genomic_DNA"/>
</dbReference>
<dbReference type="AlphaFoldDB" id="A0A6B0YWF6"/>
<name>A0A6B0YWF6_9CHLR</name>
<dbReference type="SUPFAM" id="SSF51679">
    <property type="entry name" value="Bacterial luciferase-like"/>
    <property type="match status" value="1"/>
</dbReference>
<gene>
    <name evidence="6" type="ORF">F4Y42_16305</name>
</gene>
<accession>A0A6B0YWF6</accession>
<feature type="domain" description="Luciferase-like" evidence="5">
    <location>
        <begin position="23"/>
        <end position="263"/>
    </location>
</feature>
<dbReference type="Pfam" id="PF00296">
    <property type="entry name" value="Bac_luciferase"/>
    <property type="match status" value="1"/>
</dbReference>
<keyword evidence="4" id="KW-0503">Monooxygenase</keyword>
<evidence type="ECO:0000313" key="6">
    <source>
        <dbReference type="EMBL" id="MXY95003.1"/>
    </source>
</evidence>
<dbReference type="Gene3D" id="3.20.20.30">
    <property type="entry name" value="Luciferase-like domain"/>
    <property type="match status" value="1"/>
</dbReference>
<evidence type="ECO:0000256" key="2">
    <source>
        <dbReference type="ARBA" id="ARBA00022643"/>
    </source>
</evidence>
<protein>
    <submittedName>
        <fullName evidence="6">LLM class flavin-dependent oxidoreductase</fullName>
    </submittedName>
</protein>
<reference evidence="6" key="1">
    <citation type="submission" date="2019-09" db="EMBL/GenBank/DDBJ databases">
        <title>Characterisation of the sponge microbiome using genome-centric metagenomics.</title>
        <authorList>
            <person name="Engelberts J.P."/>
            <person name="Robbins S.J."/>
            <person name="De Goeij J.M."/>
            <person name="Aranda M."/>
            <person name="Bell S.C."/>
            <person name="Webster N.S."/>
        </authorList>
    </citation>
    <scope>NUCLEOTIDE SEQUENCE</scope>
    <source>
        <strain evidence="6">SB0664_bin_27</strain>
    </source>
</reference>
<dbReference type="GO" id="GO:0008726">
    <property type="term" value="F:alkanesulfonate monooxygenase activity"/>
    <property type="evidence" value="ECO:0007669"/>
    <property type="project" value="TreeGrafter"/>
</dbReference>
<dbReference type="GO" id="GO:0046306">
    <property type="term" value="P:alkanesulfonate catabolic process"/>
    <property type="evidence" value="ECO:0007669"/>
    <property type="project" value="TreeGrafter"/>
</dbReference>
<comment type="caution">
    <text evidence="6">The sequence shown here is derived from an EMBL/GenBank/DDBJ whole genome shotgun (WGS) entry which is preliminary data.</text>
</comment>
<evidence type="ECO:0000256" key="4">
    <source>
        <dbReference type="ARBA" id="ARBA00023033"/>
    </source>
</evidence>
<keyword evidence="2" id="KW-0288">FMN</keyword>
<dbReference type="InterPro" id="IPR050172">
    <property type="entry name" value="SsuD_RutA_monooxygenase"/>
</dbReference>
<evidence type="ECO:0000259" key="5">
    <source>
        <dbReference type="Pfam" id="PF00296"/>
    </source>
</evidence>
<keyword evidence="3" id="KW-0560">Oxidoreductase</keyword>
<evidence type="ECO:0000256" key="3">
    <source>
        <dbReference type="ARBA" id="ARBA00023002"/>
    </source>
</evidence>
<evidence type="ECO:0000256" key="1">
    <source>
        <dbReference type="ARBA" id="ARBA00022630"/>
    </source>
</evidence>
<keyword evidence="1" id="KW-0285">Flavoprotein</keyword>
<dbReference type="PANTHER" id="PTHR42847">
    <property type="entry name" value="ALKANESULFONATE MONOOXYGENASE"/>
    <property type="match status" value="1"/>
</dbReference>
<proteinExistence type="predicted"/>
<sequence>MRQSIVRCQEAGMQIKIGALLWAQQTDWPALRDAAIAADRAGFDSLWVSDHLLCPIGSWRNPVYEAWATIAGLGALTERATIGTLVGAITFRNPGLVAKLAATVDHITGGRAVLGLGGAWLAREHHMHGIDFGASAGERLDRLHEAVPLIRGLLDGETVTHSGRFYNLVEAEQFPRPLQSHLPILIGGQGRRKTLRTVAMYADMWHTQHGSLEKIRASDAVLREHCAAVGRDPATIERLASKWVTIRDDPDEARGELDASLRHHGLEEYEPSILAAGTPAAIAQALRAHIDAGFTHLLFSLRAPFDHETIERMPEVRRLLTANGK</sequence>
<dbReference type="InterPro" id="IPR011251">
    <property type="entry name" value="Luciferase-like_dom"/>
</dbReference>
<dbReference type="PANTHER" id="PTHR42847:SF4">
    <property type="entry name" value="ALKANESULFONATE MONOOXYGENASE-RELATED"/>
    <property type="match status" value="1"/>
</dbReference>
<dbReference type="InterPro" id="IPR036661">
    <property type="entry name" value="Luciferase-like_sf"/>
</dbReference>
<organism evidence="6">
    <name type="scientific">Caldilineaceae bacterium SB0664_bin_27</name>
    <dbReference type="NCBI Taxonomy" id="2605260"/>
    <lineage>
        <taxon>Bacteria</taxon>
        <taxon>Bacillati</taxon>
        <taxon>Chloroflexota</taxon>
        <taxon>Caldilineae</taxon>
        <taxon>Caldilineales</taxon>
        <taxon>Caldilineaceae</taxon>
    </lineage>
</organism>